<dbReference type="InterPro" id="IPR036565">
    <property type="entry name" value="Mur-like_cat_sf"/>
</dbReference>
<dbReference type="AlphaFoldDB" id="A0A5N1IUD8"/>
<dbReference type="GO" id="GO:0016881">
    <property type="term" value="F:acid-amino acid ligase activity"/>
    <property type="evidence" value="ECO:0007669"/>
    <property type="project" value="InterPro"/>
</dbReference>
<comment type="caution">
    <text evidence="12">The sequence shown here is derived from an EMBL/GenBank/DDBJ whole genome shotgun (WGS) entry which is preliminary data.</text>
</comment>
<dbReference type="SUPFAM" id="SSF53244">
    <property type="entry name" value="MurD-like peptide ligases, peptide-binding domain"/>
    <property type="match status" value="1"/>
</dbReference>
<keyword evidence="2" id="KW-0132">Cell division</keyword>
<dbReference type="InterPro" id="IPR000713">
    <property type="entry name" value="Mur_ligase_N"/>
</dbReference>
<evidence type="ECO:0000256" key="2">
    <source>
        <dbReference type="ARBA" id="ARBA00022618"/>
    </source>
</evidence>
<dbReference type="GO" id="GO:0005524">
    <property type="term" value="F:ATP binding"/>
    <property type="evidence" value="ECO:0007669"/>
    <property type="project" value="UniProtKB-KW"/>
</dbReference>
<keyword evidence="3" id="KW-0547">Nucleotide-binding</keyword>
<evidence type="ECO:0000313" key="13">
    <source>
        <dbReference type="Proteomes" id="UP000326570"/>
    </source>
</evidence>
<dbReference type="GO" id="GO:0008360">
    <property type="term" value="P:regulation of cell shape"/>
    <property type="evidence" value="ECO:0007669"/>
    <property type="project" value="UniProtKB-KW"/>
</dbReference>
<organism evidence="12 13">
    <name type="scientific">Adhaeribacter soli</name>
    <dbReference type="NCBI Taxonomy" id="2607655"/>
    <lineage>
        <taxon>Bacteria</taxon>
        <taxon>Pseudomonadati</taxon>
        <taxon>Bacteroidota</taxon>
        <taxon>Cytophagia</taxon>
        <taxon>Cytophagales</taxon>
        <taxon>Hymenobacteraceae</taxon>
        <taxon>Adhaeribacter</taxon>
    </lineage>
</organism>
<dbReference type="Gene3D" id="3.40.50.720">
    <property type="entry name" value="NAD(P)-binding Rossmann-like Domain"/>
    <property type="match status" value="1"/>
</dbReference>
<sequence>MLSNDYKRIHLIATGGSIMHNLALALAEKGLHVTGSDDEIFEPAKGRLAAAGLLPEKEGWFPEKITADLDAVIVGMHARADNPELLKAQELGIPVYSFPEFIYEQSKNKQRIVIGGSHGKTSITSMIMHVLQFHNRKFDYAVGAQLEGFRNMVKLTEDAPIIIIEGDEYLSSPIQRVPKFHLYHHHIGVISGISWDHINVFPDEEMYREQFRIFADMTPKAGVMIYNQDDEQVAHVCVPRNDDVKFIGYTVHEHKIKNGKTYLITKKDPVEIQVFGEHNLRNISAAKEVCKLIGIKGAAFYEALATFKGAAKRLEKLGENSSTVIYRDFAHAPSKVKATTEALKKQFPERTLVACLELHTFSSLNKAFLPQYAGALNAADVPVVYFNPKTVEHKRMEMLDDNQIKAAFKNQEVRVFTDSKALQEFVEEQNWNHKNLLLMSSGNYDNLDFKQLAEKVL</sequence>
<dbReference type="Gene3D" id="3.40.1190.10">
    <property type="entry name" value="Mur-like, catalytic domain"/>
    <property type="match status" value="1"/>
</dbReference>
<dbReference type="SUPFAM" id="SSF51984">
    <property type="entry name" value="MurCD N-terminal domain"/>
    <property type="match status" value="1"/>
</dbReference>
<dbReference type="GO" id="GO:0071555">
    <property type="term" value="P:cell wall organization"/>
    <property type="evidence" value="ECO:0007669"/>
    <property type="project" value="UniProtKB-KW"/>
</dbReference>
<dbReference type="Gene3D" id="3.90.190.20">
    <property type="entry name" value="Mur ligase, C-terminal domain"/>
    <property type="match status" value="1"/>
</dbReference>
<dbReference type="InterPro" id="IPR013221">
    <property type="entry name" value="Mur_ligase_cen"/>
</dbReference>
<reference evidence="12 13" key="1">
    <citation type="submission" date="2019-09" db="EMBL/GenBank/DDBJ databases">
        <title>Genome sequence of Adhaeribacter sp. M2.</title>
        <authorList>
            <person name="Srinivasan S."/>
        </authorList>
    </citation>
    <scope>NUCLEOTIDE SEQUENCE [LARGE SCALE GENOMIC DNA]</scope>
    <source>
        <strain evidence="12 13">M2</strain>
    </source>
</reference>
<dbReference type="InterPro" id="IPR036615">
    <property type="entry name" value="Mur_ligase_C_dom_sf"/>
</dbReference>
<proteinExistence type="predicted"/>
<keyword evidence="5" id="KW-0133">Cell shape</keyword>
<dbReference type="PANTHER" id="PTHR43445:SF5">
    <property type="entry name" value="UDP-N-ACETYLMURAMATE--L-ALANYL-GAMMA-D-GLUTAMYL-MESO-2,6-DIAMINOHEPTANDIOATE LIGASE"/>
    <property type="match status" value="1"/>
</dbReference>
<feature type="domain" description="Mur ligase N-terminal catalytic" evidence="9">
    <location>
        <begin position="8"/>
        <end position="107"/>
    </location>
</feature>
<evidence type="ECO:0000256" key="6">
    <source>
        <dbReference type="ARBA" id="ARBA00022984"/>
    </source>
</evidence>
<evidence type="ECO:0000256" key="8">
    <source>
        <dbReference type="ARBA" id="ARBA00023316"/>
    </source>
</evidence>
<dbReference type="PANTHER" id="PTHR43445">
    <property type="entry name" value="UDP-N-ACETYLMURAMATE--L-ALANINE LIGASE-RELATED"/>
    <property type="match status" value="1"/>
</dbReference>
<keyword evidence="4" id="KW-0067">ATP-binding</keyword>
<evidence type="ECO:0000259" key="11">
    <source>
        <dbReference type="Pfam" id="PF08245"/>
    </source>
</evidence>
<protein>
    <submittedName>
        <fullName evidence="12">Peptidoglycan synthetase</fullName>
    </submittedName>
</protein>
<evidence type="ECO:0000259" key="10">
    <source>
        <dbReference type="Pfam" id="PF02875"/>
    </source>
</evidence>
<keyword evidence="8" id="KW-0961">Cell wall biogenesis/degradation</keyword>
<evidence type="ECO:0000256" key="3">
    <source>
        <dbReference type="ARBA" id="ARBA00022741"/>
    </source>
</evidence>
<dbReference type="EMBL" id="VTWT01000006">
    <property type="protein sequence ID" value="KAA9332726.1"/>
    <property type="molecule type" value="Genomic_DNA"/>
</dbReference>
<dbReference type="InterPro" id="IPR004101">
    <property type="entry name" value="Mur_ligase_C"/>
</dbReference>
<dbReference type="Pfam" id="PF02875">
    <property type="entry name" value="Mur_ligase_C"/>
    <property type="match status" value="1"/>
</dbReference>
<dbReference type="SUPFAM" id="SSF53623">
    <property type="entry name" value="MurD-like peptide ligases, catalytic domain"/>
    <property type="match status" value="1"/>
</dbReference>
<evidence type="ECO:0000256" key="7">
    <source>
        <dbReference type="ARBA" id="ARBA00023306"/>
    </source>
</evidence>
<feature type="domain" description="Mur ligase central" evidence="11">
    <location>
        <begin position="114"/>
        <end position="286"/>
    </location>
</feature>
<keyword evidence="7" id="KW-0131">Cell cycle</keyword>
<dbReference type="Proteomes" id="UP000326570">
    <property type="component" value="Unassembled WGS sequence"/>
</dbReference>
<keyword evidence="13" id="KW-1185">Reference proteome</keyword>
<evidence type="ECO:0000259" key="9">
    <source>
        <dbReference type="Pfam" id="PF01225"/>
    </source>
</evidence>
<evidence type="ECO:0000256" key="5">
    <source>
        <dbReference type="ARBA" id="ARBA00022960"/>
    </source>
</evidence>
<dbReference type="InterPro" id="IPR050061">
    <property type="entry name" value="MurCDEF_pg_biosynth"/>
</dbReference>
<gene>
    <name evidence="12" type="ORF">F0P94_12015</name>
</gene>
<keyword evidence="1" id="KW-0436">Ligase</keyword>
<keyword evidence="6" id="KW-0573">Peptidoglycan synthesis</keyword>
<dbReference type="Pfam" id="PF01225">
    <property type="entry name" value="Mur_ligase"/>
    <property type="match status" value="1"/>
</dbReference>
<evidence type="ECO:0000313" key="12">
    <source>
        <dbReference type="EMBL" id="KAA9332726.1"/>
    </source>
</evidence>
<feature type="domain" description="Mur ligase C-terminal" evidence="10">
    <location>
        <begin position="313"/>
        <end position="429"/>
    </location>
</feature>
<dbReference type="GO" id="GO:0009252">
    <property type="term" value="P:peptidoglycan biosynthetic process"/>
    <property type="evidence" value="ECO:0007669"/>
    <property type="project" value="UniProtKB-KW"/>
</dbReference>
<dbReference type="RefSeq" id="WP_150904139.1">
    <property type="nucleotide sequence ID" value="NZ_VTWT01000006.1"/>
</dbReference>
<accession>A0A5N1IUD8</accession>
<dbReference type="GO" id="GO:0051301">
    <property type="term" value="P:cell division"/>
    <property type="evidence" value="ECO:0007669"/>
    <property type="project" value="UniProtKB-KW"/>
</dbReference>
<dbReference type="Pfam" id="PF08245">
    <property type="entry name" value="Mur_ligase_M"/>
    <property type="match status" value="1"/>
</dbReference>
<evidence type="ECO:0000256" key="1">
    <source>
        <dbReference type="ARBA" id="ARBA00022598"/>
    </source>
</evidence>
<name>A0A5N1IUD8_9BACT</name>
<evidence type="ECO:0000256" key="4">
    <source>
        <dbReference type="ARBA" id="ARBA00022840"/>
    </source>
</evidence>